<dbReference type="EMBL" id="GBRH01187152">
    <property type="protein sequence ID" value="JAE10744.1"/>
    <property type="molecule type" value="Transcribed_RNA"/>
</dbReference>
<reference evidence="1" key="2">
    <citation type="journal article" date="2015" name="Data Brief">
        <title>Shoot transcriptome of the giant reed, Arundo donax.</title>
        <authorList>
            <person name="Barrero R.A."/>
            <person name="Guerrero F.D."/>
            <person name="Moolhuijzen P."/>
            <person name="Goolsby J.A."/>
            <person name="Tidwell J."/>
            <person name="Bellgard S.E."/>
            <person name="Bellgard M.I."/>
        </authorList>
    </citation>
    <scope>NUCLEOTIDE SEQUENCE</scope>
    <source>
        <tissue evidence="1">Shoot tissue taken approximately 20 cm above the soil surface</tissue>
    </source>
</reference>
<proteinExistence type="predicted"/>
<evidence type="ECO:0000313" key="1">
    <source>
        <dbReference type="EMBL" id="JAE10744.1"/>
    </source>
</evidence>
<reference evidence="1" key="1">
    <citation type="submission" date="2014-09" db="EMBL/GenBank/DDBJ databases">
        <authorList>
            <person name="Magalhaes I.L.F."/>
            <person name="Oliveira U."/>
            <person name="Santos F.R."/>
            <person name="Vidigal T.H.D.A."/>
            <person name="Brescovit A.D."/>
            <person name="Santos A.J."/>
        </authorList>
    </citation>
    <scope>NUCLEOTIDE SEQUENCE</scope>
    <source>
        <tissue evidence="1">Shoot tissue taken approximately 20 cm above the soil surface</tissue>
    </source>
</reference>
<dbReference type="AlphaFoldDB" id="A0A0A9FHN4"/>
<name>A0A0A9FHN4_ARUDO</name>
<sequence>MANSVLDFLHLKRLYDKG</sequence>
<protein>
    <submittedName>
        <fullName evidence="1">Uncharacterized protein</fullName>
    </submittedName>
</protein>
<organism evidence="1">
    <name type="scientific">Arundo donax</name>
    <name type="common">Giant reed</name>
    <name type="synonym">Donax arundinaceus</name>
    <dbReference type="NCBI Taxonomy" id="35708"/>
    <lineage>
        <taxon>Eukaryota</taxon>
        <taxon>Viridiplantae</taxon>
        <taxon>Streptophyta</taxon>
        <taxon>Embryophyta</taxon>
        <taxon>Tracheophyta</taxon>
        <taxon>Spermatophyta</taxon>
        <taxon>Magnoliopsida</taxon>
        <taxon>Liliopsida</taxon>
        <taxon>Poales</taxon>
        <taxon>Poaceae</taxon>
        <taxon>PACMAD clade</taxon>
        <taxon>Arundinoideae</taxon>
        <taxon>Arundineae</taxon>
        <taxon>Arundo</taxon>
    </lineage>
</organism>
<accession>A0A0A9FHN4</accession>